<sequence>MKLLSQTFKRSEFYRFKDRFGLGQVLSFKNLYKIVFFIL</sequence>
<reference evidence="1 2" key="1">
    <citation type="submission" date="2013-01" db="EMBL/GenBank/DDBJ databases">
        <authorList>
            <person name="Harkins D.M."/>
            <person name="Durkin A.S."/>
            <person name="Brinkac L.M."/>
            <person name="Haft D.H."/>
            <person name="Selengut J.D."/>
            <person name="Sanka R."/>
            <person name="DePew J."/>
            <person name="Purushe J."/>
            <person name="Galloway R.L."/>
            <person name="Vinetz J.M."/>
            <person name="Sutton G.G."/>
            <person name="Nierman W.C."/>
            <person name="Fouts D.E."/>
        </authorList>
    </citation>
    <scope>NUCLEOTIDE SEQUENCE [LARGE SCALE GENOMIC DNA]</scope>
    <source>
        <strain evidence="1 2">Nikolaevo</strain>
    </source>
</reference>
<dbReference type="Proteomes" id="UP000011980">
    <property type="component" value="Unassembled WGS sequence"/>
</dbReference>
<comment type="caution">
    <text evidence="1">The sequence shown here is derived from an EMBL/GenBank/DDBJ whole genome shotgun (WGS) entry which is preliminary data.</text>
</comment>
<dbReference type="AlphaFoldDB" id="M6FSZ8"/>
<evidence type="ECO:0000313" key="2">
    <source>
        <dbReference type="Proteomes" id="UP000011980"/>
    </source>
</evidence>
<dbReference type="EMBL" id="ANCE01000025">
    <property type="protein sequence ID" value="EMK25891.1"/>
    <property type="molecule type" value="Genomic_DNA"/>
</dbReference>
<organism evidence="1 2">
    <name type="scientific">Leptospira kirschneri serovar Bulgarica str. Nikolaevo</name>
    <dbReference type="NCBI Taxonomy" id="1240687"/>
    <lineage>
        <taxon>Bacteria</taxon>
        <taxon>Pseudomonadati</taxon>
        <taxon>Spirochaetota</taxon>
        <taxon>Spirochaetia</taxon>
        <taxon>Leptospirales</taxon>
        <taxon>Leptospiraceae</taxon>
        <taxon>Leptospira</taxon>
    </lineage>
</organism>
<gene>
    <name evidence="1" type="ORF">LEP1GSC008_2340</name>
</gene>
<proteinExistence type="predicted"/>
<protein>
    <submittedName>
        <fullName evidence="1">Uncharacterized protein</fullName>
    </submittedName>
</protein>
<accession>M6FSZ8</accession>
<name>M6FSZ8_9LEPT</name>
<evidence type="ECO:0000313" key="1">
    <source>
        <dbReference type="EMBL" id="EMK25891.1"/>
    </source>
</evidence>
<dbReference type="PATRIC" id="fig|1240687.3.peg.435"/>